<protein>
    <submittedName>
        <fullName evidence="2">Lanthionine synthetase</fullName>
    </submittedName>
</protein>
<dbReference type="GO" id="GO:0046872">
    <property type="term" value="F:metal ion binding"/>
    <property type="evidence" value="ECO:0007669"/>
    <property type="project" value="UniProtKB-KW"/>
</dbReference>
<comment type="caution">
    <text evidence="2">The sequence shown here is derived from an EMBL/GenBank/DDBJ whole genome shotgun (WGS) entry which is preliminary data.</text>
</comment>
<dbReference type="GO" id="GO:0031179">
    <property type="term" value="P:peptide modification"/>
    <property type="evidence" value="ECO:0007669"/>
    <property type="project" value="InterPro"/>
</dbReference>
<feature type="binding site" evidence="1">
    <location>
        <position position="257"/>
    </location>
    <ligand>
        <name>Zn(2+)</name>
        <dbReference type="ChEBI" id="CHEBI:29105"/>
    </ligand>
</feature>
<dbReference type="Pfam" id="PF05147">
    <property type="entry name" value="LANC_like"/>
    <property type="match status" value="1"/>
</dbReference>
<gene>
    <name evidence="2" type="ORF">GUY60_07070</name>
</gene>
<reference evidence="2" key="1">
    <citation type="submission" date="2020-01" db="EMBL/GenBank/DDBJ databases">
        <title>Whole-genome analyses of novel actinobacteria.</title>
        <authorList>
            <person name="Sahin N."/>
        </authorList>
    </citation>
    <scope>NUCLEOTIDE SEQUENCE</scope>
    <source>
        <strain evidence="2">YC537</strain>
    </source>
</reference>
<dbReference type="CDD" id="cd04793">
    <property type="entry name" value="LanC"/>
    <property type="match status" value="1"/>
</dbReference>
<feature type="binding site" evidence="1">
    <location>
        <position position="307"/>
    </location>
    <ligand>
        <name>Zn(2+)</name>
        <dbReference type="ChEBI" id="CHEBI:29105"/>
    </ligand>
</feature>
<keyword evidence="1" id="KW-0862">Zinc</keyword>
<dbReference type="InterPro" id="IPR007822">
    <property type="entry name" value="LANC-like"/>
</dbReference>
<keyword evidence="1" id="KW-0479">Metal-binding</keyword>
<sequence>MTTAPPSPDTSQSSRQSLAHGLLGAALLHIERARRGTVDWSEAHRALAGIGPLIDGRDANLFLGAPAMALALHLAADGTDRYAGALQTLDGVVAEHAWQRLTTAHARINAGRRPDFAEYDLFRGLTGIGALLLRRQPCSAELKGVLEYLVRLTEPVTGETGETLPGWWVNHAPASDKTATPGGHANAGMAHGITGPLTLLSLAMRADVTVDGHEAAIRRICRWLDQMRQSDFRGTRWPRWISHRGAAPAQPATPSWCYGTPGLARAQQLVGIVLEDGNRKRMAERALLHCLSDPDQLDKVADRGLCHGFGGVLRTAQRVAQDAEAPTIFEERIRPITSRFLTADAPEEAGFLTGKAGAALAFQDAESGAEPQGQWDVCLLLT</sequence>
<dbReference type="EMBL" id="JAAAHS010000032">
    <property type="protein sequence ID" value="NBE51187.1"/>
    <property type="molecule type" value="Genomic_DNA"/>
</dbReference>
<keyword evidence="3" id="KW-1185">Reference proteome</keyword>
<dbReference type="OrthoDB" id="1882482at2"/>
<organism evidence="2 3">
    <name type="scientific">Streptomyces boluensis</name>
    <dbReference type="NCBI Taxonomy" id="1775135"/>
    <lineage>
        <taxon>Bacteria</taxon>
        <taxon>Bacillati</taxon>
        <taxon>Actinomycetota</taxon>
        <taxon>Actinomycetes</taxon>
        <taxon>Kitasatosporales</taxon>
        <taxon>Streptomycetaceae</taxon>
        <taxon>Streptomyces</taxon>
    </lineage>
</organism>
<dbReference type="SMART" id="SM01260">
    <property type="entry name" value="LANC_like"/>
    <property type="match status" value="1"/>
</dbReference>
<accession>A0A964XKY8</accession>
<evidence type="ECO:0000313" key="2">
    <source>
        <dbReference type="EMBL" id="NBE51187.1"/>
    </source>
</evidence>
<evidence type="ECO:0000313" key="3">
    <source>
        <dbReference type="Proteomes" id="UP000598297"/>
    </source>
</evidence>
<proteinExistence type="predicted"/>
<dbReference type="PRINTS" id="PR01950">
    <property type="entry name" value="LANCSUPER"/>
</dbReference>
<dbReference type="AlphaFoldDB" id="A0A964XKY8"/>
<dbReference type="Gene3D" id="1.50.10.20">
    <property type="match status" value="1"/>
</dbReference>
<dbReference type="InterPro" id="IPR033889">
    <property type="entry name" value="LanC"/>
</dbReference>
<dbReference type="Proteomes" id="UP000598297">
    <property type="component" value="Unassembled WGS sequence"/>
</dbReference>
<feature type="binding site" evidence="1">
    <location>
        <position position="306"/>
    </location>
    <ligand>
        <name>Zn(2+)</name>
        <dbReference type="ChEBI" id="CHEBI:29105"/>
    </ligand>
</feature>
<evidence type="ECO:0000256" key="1">
    <source>
        <dbReference type="PIRSR" id="PIRSR607822-1"/>
    </source>
</evidence>
<dbReference type="SUPFAM" id="SSF158745">
    <property type="entry name" value="LanC-like"/>
    <property type="match status" value="1"/>
</dbReference>
<name>A0A964XKY8_9ACTN</name>
<dbReference type="PRINTS" id="PR01955">
    <property type="entry name" value="LANCFRANKIA"/>
</dbReference>
<dbReference type="RefSeq" id="WP_161694934.1">
    <property type="nucleotide sequence ID" value="NZ_JAAAHS010000032.1"/>
</dbReference>